<dbReference type="Proteomes" id="UP000002043">
    <property type="component" value="Chromosome"/>
</dbReference>
<dbReference type="EC" id="2.4.1.25" evidence="3"/>
<dbReference type="InterPro" id="IPR017853">
    <property type="entry name" value="GH"/>
</dbReference>
<comment type="similarity">
    <text evidence="2">Belongs to the disproportionating enzyme family.</text>
</comment>
<evidence type="ECO:0000256" key="9">
    <source>
        <dbReference type="ARBA" id="ARBA00031501"/>
    </source>
</evidence>
<evidence type="ECO:0000256" key="4">
    <source>
        <dbReference type="ARBA" id="ARBA00020295"/>
    </source>
</evidence>
<evidence type="ECO:0000313" key="11">
    <source>
        <dbReference type="Proteomes" id="UP000002043"/>
    </source>
</evidence>
<gene>
    <name evidence="10" type="ordered locus">Thal_1242</name>
</gene>
<dbReference type="GO" id="GO:0004134">
    <property type="term" value="F:4-alpha-glucanotransferase activity"/>
    <property type="evidence" value="ECO:0007669"/>
    <property type="project" value="UniProtKB-EC"/>
</dbReference>
<dbReference type="PANTHER" id="PTHR32438">
    <property type="entry name" value="4-ALPHA-GLUCANOTRANSFERASE DPE1, CHLOROPLASTIC/AMYLOPLASTIC"/>
    <property type="match status" value="1"/>
</dbReference>
<name>D3SM94_THEAH</name>
<dbReference type="STRING" id="638303.Thal_1242"/>
<dbReference type="Pfam" id="PF02446">
    <property type="entry name" value="Glyco_hydro_77"/>
    <property type="match status" value="2"/>
</dbReference>
<evidence type="ECO:0000256" key="6">
    <source>
        <dbReference type="ARBA" id="ARBA00022679"/>
    </source>
</evidence>
<dbReference type="GO" id="GO:0005975">
    <property type="term" value="P:carbohydrate metabolic process"/>
    <property type="evidence" value="ECO:0007669"/>
    <property type="project" value="InterPro"/>
</dbReference>
<dbReference type="HOGENOM" id="CLU_014132_1_0_0"/>
<evidence type="ECO:0000256" key="5">
    <source>
        <dbReference type="ARBA" id="ARBA00022676"/>
    </source>
</evidence>
<dbReference type="PANTHER" id="PTHR32438:SF5">
    <property type="entry name" value="4-ALPHA-GLUCANOTRANSFERASE DPE1, CHLOROPLASTIC_AMYLOPLASTIC"/>
    <property type="match status" value="1"/>
</dbReference>
<sequence>MRRAGLLLHITSLPSPFGIGDMGPSAYSFVDFLKEGGQSLWQVLPIHPVLAEGDFSPYYPASLFAGNPLLISPQLLQRWGLVSDKTLETYKRKPSGRISYRKVCLTKARLLEEAASNFSWWEDLRKFEEDNSFWLEDYAVFEAERISKKVREEDVLKVKITQYLFFRQWFMLKEYANRQGVLIVGDLPMYPAPNSADVLSRPYLFDNTLVAGVPPDRFNERGQWWGNPVYRWEKHLQENFQWWVERVRHALRLFDILRFDHFRGFVAYWAFPVRRWLEAPGWDLMKLLRDEFPNATFIAEDLGHITPDVETLRDAFGFYSSRVLAFAFYHKDSPHLPHRHTNRCVVYTTTHDLKPLKDWYYEDLTPEERSFLHSYTWCTQENLVSCMLKMAYMSVADLCIVPLQDVLGLGKEARMNVPGTQKGNWRWCLKNLPSEEVASYLRQLSDTYGRVS</sequence>
<dbReference type="CAZy" id="GH77">
    <property type="family name" value="Glycoside Hydrolase Family 77"/>
</dbReference>
<evidence type="ECO:0000256" key="7">
    <source>
        <dbReference type="ARBA" id="ARBA00023277"/>
    </source>
</evidence>
<dbReference type="OrthoDB" id="9811841at2"/>
<protein>
    <recommendedName>
        <fullName evidence="4">4-alpha-glucanotransferase</fullName>
        <ecNumber evidence="3">2.4.1.25</ecNumber>
    </recommendedName>
    <alternativeName>
        <fullName evidence="8">Amylomaltase</fullName>
    </alternativeName>
    <alternativeName>
        <fullName evidence="9">Disproportionating enzyme</fullName>
    </alternativeName>
</protein>
<dbReference type="KEGG" id="tal:Thal_1242"/>
<keyword evidence="11" id="KW-1185">Reference proteome</keyword>
<reference evidence="11" key="1">
    <citation type="journal article" date="2010" name="Stand. Genomic Sci.">
        <title>Complete genome sequence of Thermocrinis albus type strain (HI 11/12T).</title>
        <authorList>
            <person name="Wirth R."/>
            <person name="Sikorski J."/>
            <person name="Brambilla E."/>
            <person name="Misra M."/>
            <person name="Lapidus A."/>
            <person name="Copeland A."/>
            <person name="Nolan M."/>
            <person name="Lucas S."/>
            <person name="Chen F."/>
            <person name="Tice H."/>
            <person name="Cheng J.F."/>
            <person name="Han C."/>
            <person name="Detter J.C."/>
            <person name="Tapia R."/>
            <person name="Bruce D."/>
            <person name="Goodwin L."/>
            <person name="Pitluck S."/>
            <person name="Pati A."/>
            <person name="Anderson I."/>
            <person name="Ivanova N."/>
            <person name="Mavromatis K."/>
            <person name="Mikhailova N."/>
            <person name="Chen A."/>
            <person name="Palaniappan K."/>
            <person name="Bilek Y."/>
            <person name="Hader T."/>
            <person name="Land M."/>
            <person name="Hauser L."/>
            <person name="Chang Y.J."/>
            <person name="Jeffries C.D."/>
            <person name="Tindall B.J."/>
            <person name="Rohde M."/>
            <person name="Goker M."/>
            <person name="Bristow J."/>
            <person name="Eisen J.A."/>
            <person name="Markowitz V."/>
            <person name="Hugenholtz P."/>
            <person name="Kyrpides N.C."/>
            <person name="Klenk H.P."/>
        </authorList>
    </citation>
    <scope>NUCLEOTIDE SEQUENCE [LARGE SCALE GENOMIC DNA]</scope>
    <source>
        <strain evidence="11">DSM 14484 / JCM 11386 / HI 11/12</strain>
    </source>
</reference>
<organism evidence="10 11">
    <name type="scientific">Thermocrinis albus (strain DSM 14484 / JCM 11386 / HI 11/12)</name>
    <dbReference type="NCBI Taxonomy" id="638303"/>
    <lineage>
        <taxon>Bacteria</taxon>
        <taxon>Pseudomonadati</taxon>
        <taxon>Aquificota</taxon>
        <taxon>Aquificia</taxon>
        <taxon>Aquificales</taxon>
        <taxon>Aquificaceae</taxon>
        <taxon>Thermocrinis</taxon>
    </lineage>
</organism>
<dbReference type="AlphaFoldDB" id="D3SM94"/>
<proteinExistence type="inferred from homology"/>
<evidence type="ECO:0000256" key="3">
    <source>
        <dbReference type="ARBA" id="ARBA00012560"/>
    </source>
</evidence>
<comment type="catalytic activity">
    <reaction evidence="1">
        <text>Transfers a segment of a (1-&gt;4)-alpha-D-glucan to a new position in an acceptor, which may be glucose or a (1-&gt;4)-alpha-D-glucan.</text>
        <dbReference type="EC" id="2.4.1.25"/>
    </reaction>
</comment>
<dbReference type="RefSeq" id="WP_012992280.1">
    <property type="nucleotide sequence ID" value="NC_013894.1"/>
</dbReference>
<dbReference type="eggNOG" id="COG1640">
    <property type="taxonomic scope" value="Bacteria"/>
</dbReference>
<keyword evidence="6 10" id="KW-0808">Transferase</keyword>
<keyword evidence="7" id="KW-0119">Carbohydrate metabolism</keyword>
<dbReference type="InterPro" id="IPR003385">
    <property type="entry name" value="Glyco_hydro_77"/>
</dbReference>
<keyword evidence="5 10" id="KW-0328">Glycosyltransferase</keyword>
<accession>D3SM94</accession>
<dbReference type="EMBL" id="CP001931">
    <property type="protein sequence ID" value="ADC89874.1"/>
    <property type="molecule type" value="Genomic_DNA"/>
</dbReference>
<evidence type="ECO:0000313" key="10">
    <source>
        <dbReference type="EMBL" id="ADC89874.1"/>
    </source>
</evidence>
<dbReference type="Gene3D" id="3.20.20.80">
    <property type="entry name" value="Glycosidases"/>
    <property type="match status" value="1"/>
</dbReference>
<evidence type="ECO:0000256" key="2">
    <source>
        <dbReference type="ARBA" id="ARBA00005684"/>
    </source>
</evidence>
<evidence type="ECO:0000256" key="1">
    <source>
        <dbReference type="ARBA" id="ARBA00000439"/>
    </source>
</evidence>
<evidence type="ECO:0000256" key="8">
    <source>
        <dbReference type="ARBA" id="ARBA00031423"/>
    </source>
</evidence>
<dbReference type="SUPFAM" id="SSF51445">
    <property type="entry name" value="(Trans)glycosidases"/>
    <property type="match status" value="1"/>
</dbReference>